<keyword evidence="9" id="KW-0966">Cell projection</keyword>
<feature type="domain" description="Fe2OG dioxygenase" evidence="10">
    <location>
        <begin position="539"/>
        <end position="670"/>
    </location>
</feature>
<dbReference type="Gene3D" id="1.20.1520.10">
    <property type="entry name" value="ADP-ribosylation factor-like 2-binding protein, domain"/>
    <property type="match status" value="1"/>
</dbReference>
<reference evidence="11" key="1">
    <citation type="submission" date="2021-02" db="EMBL/GenBank/DDBJ databases">
        <authorList>
            <person name="Dougan E. K."/>
            <person name="Rhodes N."/>
            <person name="Thang M."/>
            <person name="Chan C."/>
        </authorList>
    </citation>
    <scope>NUCLEOTIDE SEQUENCE</scope>
</reference>
<keyword evidence="7" id="KW-0408">Iron</keyword>
<evidence type="ECO:0000259" key="10">
    <source>
        <dbReference type="PROSITE" id="PS51471"/>
    </source>
</evidence>
<keyword evidence="5" id="KW-0479">Metal-binding</keyword>
<dbReference type="Pfam" id="PF14226">
    <property type="entry name" value="DIOX_N"/>
    <property type="match status" value="1"/>
</dbReference>
<evidence type="ECO:0000256" key="9">
    <source>
        <dbReference type="ARBA" id="ARBA00023273"/>
    </source>
</evidence>
<proteinExistence type="inferred from homology"/>
<comment type="subcellular location">
    <subcellularLocation>
        <location evidence="1">Cell projection</location>
        <location evidence="1">Cilium</location>
    </subcellularLocation>
    <subcellularLocation>
        <location evidence="2">Cytoplasm</location>
    </subcellularLocation>
</comment>
<evidence type="ECO:0000256" key="1">
    <source>
        <dbReference type="ARBA" id="ARBA00004138"/>
    </source>
</evidence>
<evidence type="ECO:0000256" key="2">
    <source>
        <dbReference type="ARBA" id="ARBA00004496"/>
    </source>
</evidence>
<evidence type="ECO:0000256" key="3">
    <source>
        <dbReference type="ARBA" id="ARBA00008056"/>
    </source>
</evidence>
<evidence type="ECO:0000313" key="11">
    <source>
        <dbReference type="EMBL" id="CAE7939347.1"/>
    </source>
</evidence>
<evidence type="ECO:0000256" key="5">
    <source>
        <dbReference type="ARBA" id="ARBA00022723"/>
    </source>
</evidence>
<dbReference type="GO" id="GO:0046872">
    <property type="term" value="F:metal ion binding"/>
    <property type="evidence" value="ECO:0007669"/>
    <property type="project" value="UniProtKB-KW"/>
</dbReference>
<evidence type="ECO:0000256" key="7">
    <source>
        <dbReference type="ARBA" id="ARBA00023004"/>
    </source>
</evidence>
<keyword evidence="6" id="KW-0560">Oxidoreductase</keyword>
<dbReference type="Proteomes" id="UP000601435">
    <property type="component" value="Unassembled WGS sequence"/>
</dbReference>
<dbReference type="SUPFAM" id="SSF51197">
    <property type="entry name" value="Clavaminate synthase-like"/>
    <property type="match status" value="1"/>
</dbReference>
<dbReference type="InterPro" id="IPR044861">
    <property type="entry name" value="IPNS-like_FE2OG_OXY"/>
</dbReference>
<dbReference type="InterPro" id="IPR027443">
    <property type="entry name" value="IPNS-like_sf"/>
</dbReference>
<sequence>MPTVASSPHLQALFPLQEDPDDISNLSDVASVVSHMAGSYIGSVSQFSDTKGSVSVLSSKQMSAFTAPPRYRNSGAFVHGTKFLHFSPIMEQGLKAAKSEIFMIDEVRPDGRVPGLKEAPEILIFIDEEKARSENMEFDYDAKEGTWKTRGIDGVIRPWFFQKVVDQRAGPGRGNVLFQSKEDPLMQANKVPKVVRPKFLLHATYWENVDGILREGIVPAKNPLSNSRRPFKNLLQGAESHIYTLRGGQSAPKFREDAPQEQEPKGQASTFLVDEDRAGLDRRPDAIFVIDTKKAMDLGIDLELVQSSDREDNIYVRGSVPAEILSSCQPNIPANLPDTLKAKIVDPKSFEDVPIIDLSGDEAGLVEQIRYACEVVGFMQVTGHGISEELQATHLDLQKKFFELPQSVKERLKLCDESPVRGYFGLGGEDLDQVLEKQVDEANGKDTIRKARKDLKEALDCNGVPFARPVGGYIAEIFAQPSQLPTEELLLAAVELAGFREVLDEYASEMFRLSKRLLELMALALEKPRDFFEQHLTQPVATHRLLHYWPLKDYETEIGVGEHTDYGLLTVLKQDLVGGLQVLNAKDGRWIHCCPVKNAFVINLGDMLSRWTAHRFKCDPQNRDVRHAFYNCLALGSDMPPFQQSETATFPSSSKKARVALTEEIGRIESSCLEPLISGFLQDPSFRRELQAFVAARAPEFLQVCEDGSHPHAWKSYHDEYRGIFESQMQKILHSLGMTDRELTELCRWLQEENGHGFQYDDGLNAFLQAVTVCEAYDNFLTVMFAEVGRQAGDAIDVTVPETSGPGQPLRISYLGITYDLTVPETCAAGESFQVSVTRPANLDLVSLFNVPDSFYGLD</sequence>
<dbReference type="AlphaFoldDB" id="A0A813C9Y7"/>
<name>A0A813C9Y7_9DINO</name>
<comment type="similarity">
    <text evidence="3">Belongs to the iron/ascorbate-dependent oxidoreductase family.</text>
</comment>
<dbReference type="OrthoDB" id="414738at2759"/>
<dbReference type="Gene3D" id="2.60.120.330">
    <property type="entry name" value="B-lactam Antibiotic, Isopenicillin N Synthase, Chain"/>
    <property type="match status" value="1"/>
</dbReference>
<dbReference type="PANTHER" id="PTHR10209">
    <property type="entry name" value="OXIDOREDUCTASE, 2OG-FE II OXYGENASE FAMILY PROTEIN"/>
    <property type="match status" value="1"/>
</dbReference>
<evidence type="ECO:0000256" key="6">
    <source>
        <dbReference type="ARBA" id="ARBA00023002"/>
    </source>
</evidence>
<accession>A0A813C9Y7</accession>
<dbReference type="GO" id="GO:0016491">
    <property type="term" value="F:oxidoreductase activity"/>
    <property type="evidence" value="ECO:0007669"/>
    <property type="project" value="UniProtKB-KW"/>
</dbReference>
<evidence type="ECO:0000256" key="4">
    <source>
        <dbReference type="ARBA" id="ARBA00022490"/>
    </source>
</evidence>
<dbReference type="InterPro" id="IPR005123">
    <property type="entry name" value="Oxoglu/Fe-dep_dioxygenase_dom"/>
</dbReference>
<dbReference type="GO" id="GO:0005737">
    <property type="term" value="C:cytoplasm"/>
    <property type="evidence" value="ECO:0007669"/>
    <property type="project" value="UniProtKB-SubCell"/>
</dbReference>
<dbReference type="InterPro" id="IPR026992">
    <property type="entry name" value="DIOX_N"/>
</dbReference>
<dbReference type="InterPro" id="IPR023379">
    <property type="entry name" value="BART_dom"/>
</dbReference>
<keyword evidence="12" id="KW-1185">Reference proteome</keyword>
<organism evidence="11 12">
    <name type="scientific">Symbiodinium necroappetens</name>
    <dbReference type="NCBI Taxonomy" id="1628268"/>
    <lineage>
        <taxon>Eukaryota</taxon>
        <taxon>Sar</taxon>
        <taxon>Alveolata</taxon>
        <taxon>Dinophyceae</taxon>
        <taxon>Suessiales</taxon>
        <taxon>Symbiodiniaceae</taxon>
        <taxon>Symbiodinium</taxon>
    </lineage>
</organism>
<dbReference type="PROSITE" id="PS51471">
    <property type="entry name" value="FE2OG_OXY"/>
    <property type="match status" value="1"/>
</dbReference>
<keyword evidence="8" id="KW-0969">Cilium</keyword>
<dbReference type="InterPro" id="IPR042541">
    <property type="entry name" value="BART_sf"/>
</dbReference>
<evidence type="ECO:0000256" key="8">
    <source>
        <dbReference type="ARBA" id="ARBA00023069"/>
    </source>
</evidence>
<evidence type="ECO:0000313" key="12">
    <source>
        <dbReference type="Proteomes" id="UP000601435"/>
    </source>
</evidence>
<dbReference type="EMBL" id="CAJNJA010088552">
    <property type="protein sequence ID" value="CAE7939347.1"/>
    <property type="molecule type" value="Genomic_DNA"/>
</dbReference>
<keyword evidence="4" id="KW-0963">Cytoplasm</keyword>
<dbReference type="Pfam" id="PF11527">
    <property type="entry name" value="ARL2_Bind_BART"/>
    <property type="match status" value="1"/>
</dbReference>
<protein>
    <submittedName>
        <fullName evidence="11">HxnY protein</fullName>
    </submittedName>
</protein>
<dbReference type="Pfam" id="PF03171">
    <property type="entry name" value="2OG-FeII_Oxy"/>
    <property type="match status" value="1"/>
</dbReference>
<dbReference type="GO" id="GO:0005929">
    <property type="term" value="C:cilium"/>
    <property type="evidence" value="ECO:0007669"/>
    <property type="project" value="UniProtKB-SubCell"/>
</dbReference>
<dbReference type="PANTHER" id="PTHR10209:SF881">
    <property type="entry name" value="FI07970P-RELATED"/>
    <property type="match status" value="1"/>
</dbReference>
<comment type="caution">
    <text evidence="11">The sequence shown here is derived from an EMBL/GenBank/DDBJ whole genome shotgun (WGS) entry which is preliminary data.</text>
</comment>
<gene>
    <name evidence="11" type="primary">hxnY</name>
    <name evidence="11" type="ORF">SNEC2469_LOCUS33480</name>
</gene>